<dbReference type="EMBL" id="ATBY01000006">
    <property type="protein sequence ID" value="EPD70564.1"/>
    <property type="molecule type" value="Genomic_DNA"/>
</dbReference>
<evidence type="ECO:0000256" key="4">
    <source>
        <dbReference type="ARBA" id="ARBA00023136"/>
    </source>
</evidence>
<dbReference type="AlphaFoldDB" id="S3A2V6"/>
<keyword evidence="3 5" id="KW-1133">Transmembrane helix</keyword>
<sequence>MAASFEIVGMAFFVAVQLNWTPIVGMILAGIGGGLFGPLIMVIVTQTVPNEIRGRAFSLYNAIGLFASPIGLVIVTGLLQALNIYQVCIVLSVAFLGVGTWGATRGWAVLPDRADASAQKPAGVGRRLVTFLGTRAEWGVHVCAPPRRELLGMRCLGAVPPGESAPPCSSVPVPRACVYALTYHPTNLVRTTMVFRARGRRCDLRGNEALRSQLSKPGNVR</sequence>
<dbReference type="Gene3D" id="1.20.1250.20">
    <property type="entry name" value="MFS general substrate transporter like domains"/>
    <property type="match status" value="1"/>
</dbReference>
<evidence type="ECO:0008006" key="8">
    <source>
        <dbReference type="Google" id="ProtNLM"/>
    </source>
</evidence>
<keyword evidence="4 5" id="KW-0472">Membrane</keyword>
<gene>
    <name evidence="6" type="ORF">HMPREF1219_00376</name>
</gene>
<dbReference type="GO" id="GO:0016020">
    <property type="term" value="C:membrane"/>
    <property type="evidence" value="ECO:0007669"/>
    <property type="project" value="UniProtKB-SubCell"/>
</dbReference>
<feature type="transmembrane region" description="Helical" evidence="5">
    <location>
        <begin position="84"/>
        <end position="103"/>
    </location>
</feature>
<proteinExistence type="predicted"/>
<dbReference type="InterPro" id="IPR005829">
    <property type="entry name" value="Sugar_transporter_CS"/>
</dbReference>
<comment type="subcellular location">
    <subcellularLocation>
        <location evidence="1">Membrane</location>
        <topology evidence="1">Multi-pass membrane protein</topology>
    </subcellularLocation>
</comment>
<name>S3A2V6_9CORY</name>
<feature type="transmembrane region" description="Helical" evidence="5">
    <location>
        <begin position="20"/>
        <end position="45"/>
    </location>
</feature>
<dbReference type="GO" id="GO:0022857">
    <property type="term" value="F:transmembrane transporter activity"/>
    <property type="evidence" value="ECO:0007669"/>
    <property type="project" value="InterPro"/>
</dbReference>
<dbReference type="STRING" id="1125779.HMPREF1219_00376"/>
<feature type="transmembrane region" description="Helical" evidence="5">
    <location>
        <begin position="57"/>
        <end position="78"/>
    </location>
</feature>
<dbReference type="InterPro" id="IPR011701">
    <property type="entry name" value="MFS"/>
</dbReference>
<dbReference type="HOGENOM" id="CLU_1248897_0_0_11"/>
<protein>
    <recommendedName>
        <fullName evidence="8">Major facilitator superfamily (MFS) profile domain-containing protein</fullName>
    </recommendedName>
</protein>
<comment type="caution">
    <text evidence="6">The sequence shown here is derived from an EMBL/GenBank/DDBJ whole genome shotgun (WGS) entry which is preliminary data.</text>
</comment>
<dbReference type="Pfam" id="PF07690">
    <property type="entry name" value="MFS_1"/>
    <property type="match status" value="1"/>
</dbReference>
<dbReference type="PROSITE" id="PS00217">
    <property type="entry name" value="SUGAR_TRANSPORT_2"/>
    <property type="match status" value="1"/>
</dbReference>
<dbReference type="InterPro" id="IPR036259">
    <property type="entry name" value="MFS_trans_sf"/>
</dbReference>
<evidence type="ECO:0000256" key="3">
    <source>
        <dbReference type="ARBA" id="ARBA00022989"/>
    </source>
</evidence>
<evidence type="ECO:0000313" key="7">
    <source>
        <dbReference type="Proteomes" id="UP000014408"/>
    </source>
</evidence>
<accession>S3A2V6</accession>
<organism evidence="6 7">
    <name type="scientific">Corynebacterium pyruviciproducens ATCC BAA-1742</name>
    <dbReference type="NCBI Taxonomy" id="1125779"/>
    <lineage>
        <taxon>Bacteria</taxon>
        <taxon>Bacillati</taxon>
        <taxon>Actinomycetota</taxon>
        <taxon>Actinomycetes</taxon>
        <taxon>Mycobacteriales</taxon>
        <taxon>Corynebacteriaceae</taxon>
        <taxon>Corynebacterium</taxon>
    </lineage>
</organism>
<keyword evidence="2 5" id="KW-0812">Transmembrane</keyword>
<dbReference type="PATRIC" id="fig|1125779.3.peg.363"/>
<evidence type="ECO:0000256" key="2">
    <source>
        <dbReference type="ARBA" id="ARBA00022692"/>
    </source>
</evidence>
<dbReference type="SUPFAM" id="SSF103473">
    <property type="entry name" value="MFS general substrate transporter"/>
    <property type="match status" value="1"/>
</dbReference>
<keyword evidence="7" id="KW-1185">Reference proteome</keyword>
<evidence type="ECO:0000256" key="1">
    <source>
        <dbReference type="ARBA" id="ARBA00004141"/>
    </source>
</evidence>
<evidence type="ECO:0000256" key="5">
    <source>
        <dbReference type="SAM" id="Phobius"/>
    </source>
</evidence>
<dbReference type="Proteomes" id="UP000014408">
    <property type="component" value="Unassembled WGS sequence"/>
</dbReference>
<evidence type="ECO:0000313" key="6">
    <source>
        <dbReference type="EMBL" id="EPD70564.1"/>
    </source>
</evidence>
<reference evidence="6 7" key="1">
    <citation type="submission" date="2013-05" db="EMBL/GenBank/DDBJ databases">
        <title>The Genome Sequence of Corynebacterium pyruviciproducens 1773O (ATCC BAA-1742).</title>
        <authorList>
            <consortium name="The Broad Institute Genomics Platform"/>
            <person name="Earl A."/>
            <person name="Ward D."/>
            <person name="Feldgarden M."/>
            <person name="Gevers D."/>
            <person name="Tong J."/>
            <person name="Walker B."/>
            <person name="Young S."/>
            <person name="Zeng Q."/>
            <person name="Gargeya S."/>
            <person name="Fitzgerald M."/>
            <person name="Haas B."/>
            <person name="Abouelleil A."/>
            <person name="Allen A.W."/>
            <person name="Alvarado L."/>
            <person name="Arachchi H.M."/>
            <person name="Berlin A.M."/>
            <person name="Chapman S.B."/>
            <person name="Gainer-Dewar J."/>
            <person name="Goldberg J."/>
            <person name="Griggs A."/>
            <person name="Gujja S."/>
            <person name="Hansen M."/>
            <person name="Howarth C."/>
            <person name="Imamovic A."/>
            <person name="Ireland A."/>
            <person name="Larimer J."/>
            <person name="McCowan C."/>
            <person name="Murphy C."/>
            <person name="Pearson M."/>
            <person name="Poon T.W."/>
            <person name="Priest M."/>
            <person name="Roberts A."/>
            <person name="Saif S."/>
            <person name="Shea T."/>
            <person name="Sisk P."/>
            <person name="Sykes S."/>
            <person name="Wortman J."/>
            <person name="Nusbaum C."/>
            <person name="Birren B."/>
        </authorList>
    </citation>
    <scope>NUCLEOTIDE SEQUENCE [LARGE SCALE GENOMIC DNA]</scope>
    <source>
        <strain evidence="6 7">ATCC BAA-1742</strain>
    </source>
</reference>